<dbReference type="Proteomes" id="UP000799439">
    <property type="component" value="Unassembled WGS sequence"/>
</dbReference>
<keyword evidence="2" id="KW-1185">Reference proteome</keyword>
<protein>
    <submittedName>
        <fullName evidence="1">Uncharacterized protein</fullName>
    </submittedName>
</protein>
<evidence type="ECO:0000313" key="1">
    <source>
        <dbReference type="EMBL" id="KAF2149736.1"/>
    </source>
</evidence>
<gene>
    <name evidence="1" type="ORF">K461DRAFT_33199</name>
</gene>
<name>A0A9P4IWC2_9PEZI</name>
<evidence type="ECO:0000313" key="2">
    <source>
        <dbReference type="Proteomes" id="UP000799439"/>
    </source>
</evidence>
<accession>A0A9P4IWC2</accession>
<reference evidence="1" key="1">
    <citation type="journal article" date="2020" name="Stud. Mycol.">
        <title>101 Dothideomycetes genomes: a test case for predicting lifestyles and emergence of pathogens.</title>
        <authorList>
            <person name="Haridas S."/>
            <person name="Albert R."/>
            <person name="Binder M."/>
            <person name="Bloem J."/>
            <person name="Labutti K."/>
            <person name="Salamov A."/>
            <person name="Andreopoulos B."/>
            <person name="Baker S."/>
            <person name="Barry K."/>
            <person name="Bills G."/>
            <person name="Bluhm B."/>
            <person name="Cannon C."/>
            <person name="Castanera R."/>
            <person name="Culley D."/>
            <person name="Daum C."/>
            <person name="Ezra D."/>
            <person name="Gonzalez J."/>
            <person name="Henrissat B."/>
            <person name="Kuo A."/>
            <person name="Liang C."/>
            <person name="Lipzen A."/>
            <person name="Lutzoni F."/>
            <person name="Magnuson J."/>
            <person name="Mondo S."/>
            <person name="Nolan M."/>
            <person name="Ohm R."/>
            <person name="Pangilinan J."/>
            <person name="Park H.-J."/>
            <person name="Ramirez L."/>
            <person name="Alfaro M."/>
            <person name="Sun H."/>
            <person name="Tritt A."/>
            <person name="Yoshinaga Y."/>
            <person name="Zwiers L.-H."/>
            <person name="Turgeon B."/>
            <person name="Goodwin S."/>
            <person name="Spatafora J."/>
            <person name="Crous P."/>
            <person name="Grigoriev I."/>
        </authorList>
    </citation>
    <scope>NUCLEOTIDE SEQUENCE</scope>
    <source>
        <strain evidence="1">CBS 260.36</strain>
    </source>
</reference>
<comment type="caution">
    <text evidence="1">The sequence shown here is derived from an EMBL/GenBank/DDBJ whole genome shotgun (WGS) entry which is preliminary data.</text>
</comment>
<sequence length="65" mass="7200">MMLPERVAYGRKILSGIRSVKNQIGSCGIAFSIKPALMLNSPGIIDFHDDRRGTTFSTKLSFKVE</sequence>
<organism evidence="1 2">
    <name type="scientific">Myriangium duriaei CBS 260.36</name>
    <dbReference type="NCBI Taxonomy" id="1168546"/>
    <lineage>
        <taxon>Eukaryota</taxon>
        <taxon>Fungi</taxon>
        <taxon>Dikarya</taxon>
        <taxon>Ascomycota</taxon>
        <taxon>Pezizomycotina</taxon>
        <taxon>Dothideomycetes</taxon>
        <taxon>Dothideomycetidae</taxon>
        <taxon>Myriangiales</taxon>
        <taxon>Myriangiaceae</taxon>
        <taxon>Myriangium</taxon>
    </lineage>
</organism>
<dbReference type="AlphaFoldDB" id="A0A9P4IWC2"/>
<dbReference type="EMBL" id="ML996090">
    <property type="protein sequence ID" value="KAF2149736.1"/>
    <property type="molecule type" value="Genomic_DNA"/>
</dbReference>
<proteinExistence type="predicted"/>